<feature type="compositionally biased region" description="Polar residues" evidence="8">
    <location>
        <begin position="284"/>
        <end position="303"/>
    </location>
</feature>
<keyword evidence="3 6" id="KW-0238">DNA-binding</keyword>
<dbReference type="GO" id="GO:0016586">
    <property type="term" value="C:RSC-type complex"/>
    <property type="evidence" value="ECO:0007669"/>
    <property type="project" value="TreeGrafter"/>
</dbReference>
<reference evidence="11" key="1">
    <citation type="journal article" date="2017" name="Genome Biol.">
        <title>Comparative genomics reveals high biological diversity and specific adaptations in the industrially and medically important fungal genus Aspergillus.</title>
        <authorList>
            <person name="de Vries R.P."/>
            <person name="Riley R."/>
            <person name="Wiebenga A."/>
            <person name="Aguilar-Osorio G."/>
            <person name="Amillis S."/>
            <person name="Uchima C.A."/>
            <person name="Anderluh G."/>
            <person name="Asadollahi M."/>
            <person name="Askin M."/>
            <person name="Barry K."/>
            <person name="Battaglia E."/>
            <person name="Bayram O."/>
            <person name="Benocci T."/>
            <person name="Braus-Stromeyer S.A."/>
            <person name="Caldana C."/>
            <person name="Canovas D."/>
            <person name="Cerqueira G.C."/>
            <person name="Chen F."/>
            <person name="Chen W."/>
            <person name="Choi C."/>
            <person name="Clum A."/>
            <person name="Dos Santos R.A."/>
            <person name="Damasio A.R."/>
            <person name="Diallinas G."/>
            <person name="Emri T."/>
            <person name="Fekete E."/>
            <person name="Flipphi M."/>
            <person name="Freyberg S."/>
            <person name="Gallo A."/>
            <person name="Gournas C."/>
            <person name="Habgood R."/>
            <person name="Hainaut M."/>
            <person name="Harispe M.L."/>
            <person name="Henrissat B."/>
            <person name="Hilden K.S."/>
            <person name="Hope R."/>
            <person name="Hossain A."/>
            <person name="Karabika E."/>
            <person name="Karaffa L."/>
            <person name="Karanyi Z."/>
            <person name="Krasevec N."/>
            <person name="Kuo A."/>
            <person name="Kusch H."/>
            <person name="LaButti K."/>
            <person name="Lagendijk E.L."/>
            <person name="Lapidus A."/>
            <person name="Levasseur A."/>
            <person name="Lindquist E."/>
            <person name="Lipzen A."/>
            <person name="Logrieco A.F."/>
            <person name="MacCabe A."/>
            <person name="Maekelae M.R."/>
            <person name="Malavazi I."/>
            <person name="Melin P."/>
            <person name="Meyer V."/>
            <person name="Mielnichuk N."/>
            <person name="Miskei M."/>
            <person name="Molnar A.P."/>
            <person name="Mule G."/>
            <person name="Ngan C.Y."/>
            <person name="Orejas M."/>
            <person name="Orosz E."/>
            <person name="Ouedraogo J.P."/>
            <person name="Overkamp K.M."/>
            <person name="Park H.-S."/>
            <person name="Perrone G."/>
            <person name="Piumi F."/>
            <person name="Punt P.J."/>
            <person name="Ram A.F."/>
            <person name="Ramon A."/>
            <person name="Rauscher S."/>
            <person name="Record E."/>
            <person name="Riano-Pachon D.M."/>
            <person name="Robert V."/>
            <person name="Roehrig J."/>
            <person name="Ruller R."/>
            <person name="Salamov A."/>
            <person name="Salih N.S."/>
            <person name="Samson R.A."/>
            <person name="Sandor E."/>
            <person name="Sanguinetti M."/>
            <person name="Schuetze T."/>
            <person name="Sepcic K."/>
            <person name="Shelest E."/>
            <person name="Sherlock G."/>
            <person name="Sophianopoulou V."/>
            <person name="Squina F.M."/>
            <person name="Sun H."/>
            <person name="Susca A."/>
            <person name="Todd R.B."/>
            <person name="Tsang A."/>
            <person name="Unkles S.E."/>
            <person name="van de Wiele N."/>
            <person name="van Rossen-Uffink D."/>
            <person name="Oliveira J.V."/>
            <person name="Vesth T.C."/>
            <person name="Visser J."/>
            <person name="Yu J.-H."/>
            <person name="Zhou M."/>
            <person name="Andersen M.R."/>
            <person name="Archer D.B."/>
            <person name="Baker S.E."/>
            <person name="Benoit I."/>
            <person name="Brakhage A.A."/>
            <person name="Braus G.H."/>
            <person name="Fischer R."/>
            <person name="Frisvad J.C."/>
            <person name="Goldman G.H."/>
            <person name="Houbraken J."/>
            <person name="Oakley B."/>
            <person name="Pocsi I."/>
            <person name="Scazzocchio C."/>
            <person name="Seiboth B."/>
            <person name="vanKuyk P.A."/>
            <person name="Wortman J."/>
            <person name="Dyer P.S."/>
            <person name="Grigoriev I.V."/>
        </authorList>
    </citation>
    <scope>NUCLEOTIDE SEQUENCE [LARGE SCALE GENOMIC DNA]</scope>
    <source>
        <strain evidence="11">CBS 506.65</strain>
    </source>
</reference>
<sequence length="730" mass="79518">MSYLHHSYPYSSHPAVPLDQPLVFDPAMAHSSMIPQPMDGYLYPHPPFEMVDFYPPPIMDYDEYAENLSRPRLTKEQVETLETQFQTHPKPSSNVKRQLAAQTNLSLPRVANWFQNRRAKAKQQKRQEEFERMQKAKAQAEEAARGKSDTADQPESGSTVKAETPDESSNASLAPQKKSAETTSSTASTSRSHVPATSAPRSRHQKTPSESAREATFASLQRALNAAVAARDQFGRSGVEGEAVAPPPPADALEGSMPSSKMYSLDERSQTALNPTFPEWETPAESTSLTWTPSQSPEDTFSYGNLNAATSFTSMVESLSVAEMETPQQSFRRPSDGWSHHHHQHQHHNHHRHHHHMQEHVSKHHHPSASAMEVSFTYPSAASMEFTRRGSSDDLADSLEHIGIDATDSVHLNPQRVDPAAWKEPGKELDLAARRKRPRPAAIGTSASGRSSLAAGTVSMSPTTRLPSSLGATGHSVRQTKSAQSLNSRYAGVRKVSVAQRSPLNFSTFAEAGALSAAKAEMLQPSVSANTLAPPTPLTPEDFQHLLPPASPEGGYCLSAHPASQQLFQTSTTATTQPMQIHIASPPSTPLTMEVLSPFAYTTLAPPLSAPAQYTTFPPEYAGSCEVPLTARSWAEAVPMPSPEMNFAVGMPPSIAQHSISPIPDQGLSMDHETGSYSGSPPGSHAKETEFRIQEFPEQQEAHRFVAAQLSVQPPKKYTFINNATGHVEA</sequence>
<feature type="compositionally biased region" description="Polar residues" evidence="8">
    <location>
        <begin position="151"/>
        <end position="173"/>
    </location>
</feature>
<dbReference type="Pfam" id="PF00046">
    <property type="entry name" value="Homeodomain"/>
    <property type="match status" value="1"/>
</dbReference>
<feature type="region of interest" description="Disordered" evidence="8">
    <location>
        <begin position="117"/>
        <end position="216"/>
    </location>
</feature>
<comment type="similarity">
    <text evidence="2">Belongs to the engrailed homeobox family.</text>
</comment>
<dbReference type="SUPFAM" id="SSF46689">
    <property type="entry name" value="Homeodomain-like"/>
    <property type="match status" value="1"/>
</dbReference>
<feature type="compositionally biased region" description="Basic and acidic residues" evidence="8">
    <location>
        <begin position="125"/>
        <end position="150"/>
    </location>
</feature>
<dbReference type="SMART" id="SM00389">
    <property type="entry name" value="HOX"/>
    <property type="match status" value="1"/>
</dbReference>
<evidence type="ECO:0000256" key="6">
    <source>
        <dbReference type="PROSITE-ProRule" id="PRU00108"/>
    </source>
</evidence>
<dbReference type="Proteomes" id="UP000184188">
    <property type="component" value="Unassembled WGS sequence"/>
</dbReference>
<feature type="region of interest" description="Disordered" evidence="8">
    <location>
        <begin position="435"/>
        <end position="485"/>
    </location>
</feature>
<organism evidence="10 11">
    <name type="scientific">Penicilliopsis zonata CBS 506.65</name>
    <dbReference type="NCBI Taxonomy" id="1073090"/>
    <lineage>
        <taxon>Eukaryota</taxon>
        <taxon>Fungi</taxon>
        <taxon>Dikarya</taxon>
        <taxon>Ascomycota</taxon>
        <taxon>Pezizomycotina</taxon>
        <taxon>Eurotiomycetes</taxon>
        <taxon>Eurotiomycetidae</taxon>
        <taxon>Eurotiales</taxon>
        <taxon>Aspergillaceae</taxon>
        <taxon>Penicilliopsis</taxon>
    </lineage>
</organism>
<dbReference type="OrthoDB" id="6159439at2759"/>
<dbReference type="VEuPathDB" id="FungiDB:ASPZODRAFT_58774"/>
<dbReference type="PROSITE" id="PS50071">
    <property type="entry name" value="HOMEOBOX_2"/>
    <property type="match status" value="1"/>
</dbReference>
<evidence type="ECO:0000259" key="9">
    <source>
        <dbReference type="PROSITE" id="PS50071"/>
    </source>
</evidence>
<accession>A0A1L9SRD5</accession>
<feature type="DNA-binding region" description="Homeobox" evidence="6">
    <location>
        <begin position="66"/>
        <end position="125"/>
    </location>
</feature>
<dbReference type="GeneID" id="34615263"/>
<keyword evidence="5 6" id="KW-0539">Nucleus</keyword>
<feature type="region of interest" description="Disordered" evidence="8">
    <location>
        <begin position="667"/>
        <end position="689"/>
    </location>
</feature>
<dbReference type="GO" id="GO:0003677">
    <property type="term" value="F:DNA binding"/>
    <property type="evidence" value="ECO:0007669"/>
    <property type="project" value="UniProtKB-UniRule"/>
</dbReference>
<feature type="region of interest" description="Disordered" evidence="8">
    <location>
        <begin position="238"/>
        <end position="303"/>
    </location>
</feature>
<protein>
    <recommendedName>
        <fullName evidence="9">Homeobox domain-containing protein</fullName>
    </recommendedName>
</protein>
<keyword evidence="4 6" id="KW-0371">Homeobox</keyword>
<dbReference type="InterPro" id="IPR017970">
    <property type="entry name" value="Homeobox_CS"/>
</dbReference>
<dbReference type="FunFam" id="1.10.10.60:FF:000171">
    <property type="entry name" value="Homeobox transcription factor"/>
    <property type="match status" value="1"/>
</dbReference>
<dbReference type="Gene3D" id="1.10.10.60">
    <property type="entry name" value="Homeodomain-like"/>
    <property type="match status" value="1"/>
</dbReference>
<feature type="domain" description="Homeobox" evidence="9">
    <location>
        <begin position="64"/>
        <end position="124"/>
    </location>
</feature>
<dbReference type="AlphaFoldDB" id="A0A1L9SRD5"/>
<dbReference type="EMBL" id="KV878337">
    <property type="protein sequence ID" value="OJJ49693.1"/>
    <property type="molecule type" value="Genomic_DNA"/>
</dbReference>
<evidence type="ECO:0000256" key="1">
    <source>
        <dbReference type="ARBA" id="ARBA00004123"/>
    </source>
</evidence>
<evidence type="ECO:0000256" key="5">
    <source>
        <dbReference type="ARBA" id="ARBA00023242"/>
    </source>
</evidence>
<dbReference type="InterPro" id="IPR001356">
    <property type="entry name" value="HD"/>
</dbReference>
<evidence type="ECO:0000256" key="7">
    <source>
        <dbReference type="RuleBase" id="RU000682"/>
    </source>
</evidence>
<feature type="region of interest" description="Disordered" evidence="8">
    <location>
        <begin position="320"/>
        <end position="360"/>
    </location>
</feature>
<evidence type="ECO:0000256" key="4">
    <source>
        <dbReference type="ARBA" id="ARBA00023155"/>
    </source>
</evidence>
<dbReference type="GO" id="GO:0000981">
    <property type="term" value="F:DNA-binding transcription factor activity, RNA polymerase II-specific"/>
    <property type="evidence" value="ECO:0007669"/>
    <property type="project" value="InterPro"/>
</dbReference>
<evidence type="ECO:0000256" key="2">
    <source>
        <dbReference type="ARBA" id="ARBA00010896"/>
    </source>
</evidence>
<dbReference type="PROSITE" id="PS00027">
    <property type="entry name" value="HOMEOBOX_1"/>
    <property type="match status" value="1"/>
</dbReference>
<evidence type="ECO:0000313" key="10">
    <source>
        <dbReference type="EMBL" id="OJJ49693.1"/>
    </source>
</evidence>
<evidence type="ECO:0000313" key="11">
    <source>
        <dbReference type="Proteomes" id="UP000184188"/>
    </source>
</evidence>
<dbReference type="PANTHER" id="PTHR24341">
    <property type="entry name" value="HOMEOBOX PROTEIN ENGRAILED"/>
    <property type="match status" value="1"/>
</dbReference>
<dbReference type="InterPro" id="IPR050720">
    <property type="entry name" value="Engrailed_Homeobox_TFs"/>
</dbReference>
<evidence type="ECO:0000256" key="8">
    <source>
        <dbReference type="SAM" id="MobiDB-lite"/>
    </source>
</evidence>
<gene>
    <name evidence="10" type="ORF">ASPZODRAFT_58774</name>
</gene>
<dbReference type="CDD" id="cd00086">
    <property type="entry name" value="homeodomain"/>
    <property type="match status" value="1"/>
</dbReference>
<proteinExistence type="inferred from homology"/>
<feature type="compositionally biased region" description="Basic residues" evidence="8">
    <location>
        <begin position="340"/>
        <end position="360"/>
    </location>
</feature>
<evidence type="ECO:0000256" key="3">
    <source>
        <dbReference type="ARBA" id="ARBA00023125"/>
    </source>
</evidence>
<dbReference type="STRING" id="1073090.A0A1L9SRD5"/>
<feature type="compositionally biased region" description="Polar residues" evidence="8">
    <location>
        <begin position="458"/>
        <end position="485"/>
    </location>
</feature>
<dbReference type="PANTHER" id="PTHR24341:SF6">
    <property type="entry name" value="HOMEOBOX PROTEIN INVECTED"/>
    <property type="match status" value="1"/>
</dbReference>
<keyword evidence="11" id="KW-1185">Reference proteome</keyword>
<dbReference type="RefSeq" id="XP_022584203.1">
    <property type="nucleotide sequence ID" value="XM_022728799.1"/>
</dbReference>
<comment type="subcellular location">
    <subcellularLocation>
        <location evidence="1 6 7">Nucleus</location>
    </subcellularLocation>
</comment>
<feature type="compositionally biased region" description="Low complexity" evidence="8">
    <location>
        <begin position="181"/>
        <end position="192"/>
    </location>
</feature>
<name>A0A1L9SRD5_9EURO</name>
<dbReference type="InterPro" id="IPR009057">
    <property type="entry name" value="Homeodomain-like_sf"/>
</dbReference>